<name>A0A6I1WXH0_9PSED</name>
<evidence type="ECO:0000313" key="1">
    <source>
        <dbReference type="EMBL" id="MQU46309.1"/>
    </source>
</evidence>
<feature type="non-terminal residue" evidence="1">
    <location>
        <position position="99"/>
    </location>
</feature>
<comment type="caution">
    <text evidence="1">The sequence shown here is derived from an EMBL/GenBank/DDBJ whole genome shotgun (WGS) entry which is preliminary data.</text>
</comment>
<organism evidence="1 2">
    <name type="scientific">Pseudomonas helleri</name>
    <dbReference type="NCBI Taxonomy" id="1608996"/>
    <lineage>
        <taxon>Bacteria</taxon>
        <taxon>Pseudomonadati</taxon>
        <taxon>Pseudomonadota</taxon>
        <taxon>Gammaproteobacteria</taxon>
        <taxon>Pseudomonadales</taxon>
        <taxon>Pseudomonadaceae</taxon>
        <taxon>Pseudomonas</taxon>
    </lineage>
</organism>
<evidence type="ECO:0000313" key="2">
    <source>
        <dbReference type="Proteomes" id="UP000466863"/>
    </source>
</evidence>
<feature type="non-terminal residue" evidence="1">
    <location>
        <position position="1"/>
    </location>
</feature>
<protein>
    <submittedName>
        <fullName evidence="1">Uncharacterized protein</fullName>
    </submittedName>
</protein>
<gene>
    <name evidence="1" type="ORF">GHO28_28065</name>
</gene>
<dbReference type="AlphaFoldDB" id="A0A6I1WXH0"/>
<reference evidence="1 2" key="1">
    <citation type="submission" date="2019-10" db="EMBL/GenBank/DDBJ databases">
        <title>Evaluation of single-gene subtyping targets for Pseudomonas.</title>
        <authorList>
            <person name="Reichler S.J."/>
            <person name="Orsi R.H."/>
            <person name="Wiedmann M."/>
            <person name="Martin N.H."/>
            <person name="Murphy S.I."/>
        </authorList>
    </citation>
    <scope>NUCLEOTIDE SEQUENCE [LARGE SCALE GENOMIC DNA]</scope>
    <source>
        <strain evidence="1 2">FSL R10-1876</strain>
    </source>
</reference>
<sequence length="99" mass="11417">TILSEERIMYGFPSAEGVFVSSKVIPRTHIEGFVTWYIQNYYNFTPESAEANATEALRIMSPKLRVSQEQPLKSLARQSIEQEITQVFAPETRYTIEQK</sequence>
<accession>A0A6I1WXH0</accession>
<proteinExistence type="predicted"/>
<dbReference type="EMBL" id="WIVV01000443">
    <property type="protein sequence ID" value="MQU46309.1"/>
    <property type="molecule type" value="Genomic_DNA"/>
</dbReference>
<dbReference type="Proteomes" id="UP000466863">
    <property type="component" value="Unassembled WGS sequence"/>
</dbReference>